<gene>
    <name evidence="2" type="ORF">LCGC14_1658200</name>
</gene>
<protein>
    <submittedName>
        <fullName evidence="2">Uncharacterized protein</fullName>
    </submittedName>
</protein>
<feature type="region of interest" description="Disordered" evidence="1">
    <location>
        <begin position="33"/>
        <end position="67"/>
    </location>
</feature>
<sequence>MIKPLQWLIRTTVFLLVLLAGPALIAACSSQSGQSWRDTDRSSAGIAPISGQLSTHTPSRMMDYMHT</sequence>
<evidence type="ECO:0000256" key="1">
    <source>
        <dbReference type="SAM" id="MobiDB-lite"/>
    </source>
</evidence>
<dbReference type="AlphaFoldDB" id="A0A0F9KAR0"/>
<accession>A0A0F9KAR0</accession>
<evidence type="ECO:0000313" key="2">
    <source>
        <dbReference type="EMBL" id="KKM19183.1"/>
    </source>
</evidence>
<reference evidence="2" key="1">
    <citation type="journal article" date="2015" name="Nature">
        <title>Complex archaea that bridge the gap between prokaryotes and eukaryotes.</title>
        <authorList>
            <person name="Spang A."/>
            <person name="Saw J.H."/>
            <person name="Jorgensen S.L."/>
            <person name="Zaremba-Niedzwiedzka K."/>
            <person name="Martijn J."/>
            <person name="Lind A.E."/>
            <person name="van Eijk R."/>
            <person name="Schleper C."/>
            <person name="Guy L."/>
            <person name="Ettema T.J."/>
        </authorList>
    </citation>
    <scope>NUCLEOTIDE SEQUENCE</scope>
</reference>
<name>A0A0F9KAR0_9ZZZZ</name>
<dbReference type="PROSITE" id="PS51257">
    <property type="entry name" value="PROKAR_LIPOPROTEIN"/>
    <property type="match status" value="1"/>
</dbReference>
<organism evidence="2">
    <name type="scientific">marine sediment metagenome</name>
    <dbReference type="NCBI Taxonomy" id="412755"/>
    <lineage>
        <taxon>unclassified sequences</taxon>
        <taxon>metagenomes</taxon>
        <taxon>ecological metagenomes</taxon>
    </lineage>
</organism>
<comment type="caution">
    <text evidence="2">The sequence shown here is derived from an EMBL/GenBank/DDBJ whole genome shotgun (WGS) entry which is preliminary data.</text>
</comment>
<dbReference type="EMBL" id="LAZR01014047">
    <property type="protein sequence ID" value="KKM19183.1"/>
    <property type="molecule type" value="Genomic_DNA"/>
</dbReference>
<proteinExistence type="predicted"/>